<keyword evidence="4" id="KW-0808">Transferase</keyword>
<comment type="pathway">
    <text evidence="1">Pyrimidine metabolism; UMP biosynthesis via de novo pathway; UMP from orotate: step 1/2.</text>
</comment>
<name>A0AAN4ZKG6_9BILA</name>
<evidence type="ECO:0000256" key="4">
    <source>
        <dbReference type="ARBA" id="ARBA00022679"/>
    </source>
</evidence>
<dbReference type="NCBIfam" id="TIGR00336">
    <property type="entry name" value="pyrE"/>
    <property type="match status" value="1"/>
</dbReference>
<comment type="caution">
    <text evidence="6">The sequence shown here is derived from an EMBL/GenBank/DDBJ whole genome shotgun (WGS) entry which is preliminary data.</text>
</comment>
<keyword evidence="7" id="KW-1185">Reference proteome</keyword>
<evidence type="ECO:0000256" key="5">
    <source>
        <dbReference type="ARBA" id="ARBA00022975"/>
    </source>
</evidence>
<organism evidence="6 7">
    <name type="scientific">Pristionchus mayeri</name>
    <dbReference type="NCBI Taxonomy" id="1317129"/>
    <lineage>
        <taxon>Eukaryota</taxon>
        <taxon>Metazoa</taxon>
        <taxon>Ecdysozoa</taxon>
        <taxon>Nematoda</taxon>
        <taxon>Chromadorea</taxon>
        <taxon>Rhabditida</taxon>
        <taxon>Rhabditina</taxon>
        <taxon>Diplogasteromorpha</taxon>
        <taxon>Diplogasteroidea</taxon>
        <taxon>Neodiplogasteridae</taxon>
        <taxon>Pristionchus</taxon>
    </lineage>
</organism>
<dbReference type="EC" id="2.4.2.10" evidence="2"/>
<dbReference type="Gene3D" id="3.40.50.2020">
    <property type="match status" value="1"/>
</dbReference>
<dbReference type="PANTHER" id="PTHR19278:SF9">
    <property type="entry name" value="URIDINE 5'-MONOPHOSPHATE SYNTHASE"/>
    <property type="match status" value="1"/>
</dbReference>
<protein>
    <recommendedName>
        <fullName evidence="2">orotate phosphoribosyltransferase</fullName>
        <ecNumber evidence="2">2.4.2.10</ecNumber>
    </recommendedName>
</protein>
<dbReference type="Proteomes" id="UP001328107">
    <property type="component" value="Unassembled WGS sequence"/>
</dbReference>
<gene>
    <name evidence="6" type="ORF">PMAYCL1PPCAC_09475</name>
</gene>
<keyword evidence="5" id="KW-0665">Pyrimidine biosynthesis</keyword>
<proteinExistence type="inferred from homology"/>
<dbReference type="InterPro" id="IPR000836">
    <property type="entry name" value="PRTase_dom"/>
</dbReference>
<dbReference type="AlphaFoldDB" id="A0AAN4ZKG6"/>
<sequence length="220" mass="24462">EPSAAGLRNALRLMVKYGVFKFGDFTLKSGQYTPIYIDLRESFGHPDLMKLLCQLMQESIEAVENEKPYVSIVGVPYAALPYASILSQFAFKPLLIIRKEVKAYGTKKLIEGSYAAGQRMIVVEDTVTEGESLAEAITTLRADGLVVEDVFCLVDRDQGGLQNLEKIGVKLHSVLTMEKILSFLSAVGKLSIDDFNKIVTALELPYNELTKIDFNLDMEE</sequence>
<dbReference type="SUPFAM" id="SSF53271">
    <property type="entry name" value="PRTase-like"/>
    <property type="match status" value="1"/>
</dbReference>
<keyword evidence="3" id="KW-0328">Glycosyltransferase</keyword>
<dbReference type="EMBL" id="BTRK01000002">
    <property type="protein sequence ID" value="GMR39280.1"/>
    <property type="molecule type" value="Genomic_DNA"/>
</dbReference>
<dbReference type="InterPro" id="IPR004467">
    <property type="entry name" value="Or_phspho_trans_dom"/>
</dbReference>
<feature type="non-terminal residue" evidence="6">
    <location>
        <position position="1"/>
    </location>
</feature>
<dbReference type="GO" id="GO:0004588">
    <property type="term" value="F:orotate phosphoribosyltransferase activity"/>
    <property type="evidence" value="ECO:0007669"/>
    <property type="project" value="UniProtKB-EC"/>
</dbReference>
<dbReference type="InterPro" id="IPR029057">
    <property type="entry name" value="PRTase-like"/>
</dbReference>
<reference evidence="7" key="1">
    <citation type="submission" date="2022-10" db="EMBL/GenBank/DDBJ databases">
        <title>Genome assembly of Pristionchus species.</title>
        <authorList>
            <person name="Yoshida K."/>
            <person name="Sommer R.J."/>
        </authorList>
    </citation>
    <scope>NUCLEOTIDE SEQUENCE [LARGE SCALE GENOMIC DNA]</scope>
    <source>
        <strain evidence="7">RS5460</strain>
    </source>
</reference>
<dbReference type="GO" id="GO:0004590">
    <property type="term" value="F:orotidine-5'-phosphate decarboxylase activity"/>
    <property type="evidence" value="ECO:0007669"/>
    <property type="project" value="TreeGrafter"/>
</dbReference>
<evidence type="ECO:0000256" key="3">
    <source>
        <dbReference type="ARBA" id="ARBA00022676"/>
    </source>
</evidence>
<evidence type="ECO:0000313" key="7">
    <source>
        <dbReference type="Proteomes" id="UP001328107"/>
    </source>
</evidence>
<dbReference type="InterPro" id="IPR023031">
    <property type="entry name" value="OPRT"/>
</dbReference>
<dbReference type="CDD" id="cd06223">
    <property type="entry name" value="PRTases_typeI"/>
    <property type="match status" value="1"/>
</dbReference>
<evidence type="ECO:0000256" key="1">
    <source>
        <dbReference type="ARBA" id="ARBA00004889"/>
    </source>
</evidence>
<dbReference type="PANTHER" id="PTHR19278">
    <property type="entry name" value="OROTATE PHOSPHORIBOSYLTRANSFERASE"/>
    <property type="match status" value="1"/>
</dbReference>
<feature type="non-terminal residue" evidence="6">
    <location>
        <position position="220"/>
    </location>
</feature>
<dbReference type="GO" id="GO:0019856">
    <property type="term" value="P:pyrimidine nucleobase biosynthetic process"/>
    <property type="evidence" value="ECO:0007669"/>
    <property type="project" value="TreeGrafter"/>
</dbReference>
<evidence type="ECO:0000313" key="6">
    <source>
        <dbReference type="EMBL" id="GMR39280.1"/>
    </source>
</evidence>
<evidence type="ECO:0000256" key="2">
    <source>
        <dbReference type="ARBA" id="ARBA00011971"/>
    </source>
</evidence>
<dbReference type="GO" id="GO:0006222">
    <property type="term" value="P:UMP biosynthetic process"/>
    <property type="evidence" value="ECO:0007669"/>
    <property type="project" value="TreeGrafter"/>
</dbReference>
<dbReference type="HAMAP" id="MF_01208">
    <property type="entry name" value="PyrE"/>
    <property type="match status" value="1"/>
</dbReference>
<accession>A0AAN4ZKG6</accession>